<dbReference type="PANTHER" id="PTHR42760">
    <property type="entry name" value="SHORT-CHAIN DEHYDROGENASES/REDUCTASES FAMILY MEMBER"/>
    <property type="match status" value="1"/>
</dbReference>
<dbReference type="SMART" id="SM00822">
    <property type="entry name" value="PKS_KR"/>
    <property type="match status" value="1"/>
</dbReference>
<dbReference type="InterPro" id="IPR057326">
    <property type="entry name" value="KR_dom"/>
</dbReference>
<keyword evidence="4" id="KW-1185">Reference proteome</keyword>
<dbReference type="Pfam" id="PF13561">
    <property type="entry name" value="adh_short_C2"/>
    <property type="match status" value="1"/>
</dbReference>
<evidence type="ECO:0000259" key="2">
    <source>
        <dbReference type="SMART" id="SM00822"/>
    </source>
</evidence>
<dbReference type="Gene3D" id="3.40.50.720">
    <property type="entry name" value="NAD(P)-binding Rossmann-like Domain"/>
    <property type="match status" value="1"/>
</dbReference>
<reference evidence="3 4" key="1">
    <citation type="submission" date="2019-03" db="EMBL/GenBank/DDBJ databases">
        <title>Genomic Encyclopedia of Type Strains, Phase IV (KMG-IV): sequencing the most valuable type-strain genomes for metagenomic binning, comparative biology and taxonomic classification.</title>
        <authorList>
            <person name="Goeker M."/>
        </authorList>
    </citation>
    <scope>NUCLEOTIDE SEQUENCE [LARGE SCALE GENOMIC DNA]</scope>
    <source>
        <strain evidence="3 4">DSM 18401</strain>
    </source>
</reference>
<protein>
    <submittedName>
        <fullName evidence="3">3-oxoacyl-[acyl-carrier protein] reductase</fullName>
    </submittedName>
</protein>
<proteinExistence type="inferred from homology"/>
<dbReference type="RefSeq" id="WP_133036068.1">
    <property type="nucleotide sequence ID" value="NZ_BAABEI010000002.1"/>
</dbReference>
<dbReference type="Proteomes" id="UP000295351">
    <property type="component" value="Unassembled WGS sequence"/>
</dbReference>
<sequence length="253" mass="26098">MAAQDSRHPLAGKVAVVVGGSGGIGRETCRMLAAAGATVVVGYRSGRQKAEEIVGELAGEGHVALPVSIEETATIEAFRDGVLERLGRVDILVNTAGVTEPVAHGDLDALTDAMIDRIFINNWRGVFATIRAFAPALKASGDGLIVNVSSIAAFTGIGSNVAYCGAKAGLDIMANSLGRALAPEIRVMVVSPGAVDTQFVPGRGREFADKVAATTPLKRITSPLDVAEAIVSCATHLKFSTGSRIVVDGGRHL</sequence>
<evidence type="ECO:0000313" key="3">
    <source>
        <dbReference type="EMBL" id="TCN37777.1"/>
    </source>
</evidence>
<dbReference type="InterPro" id="IPR002347">
    <property type="entry name" value="SDR_fam"/>
</dbReference>
<dbReference type="PROSITE" id="PS00061">
    <property type="entry name" value="ADH_SHORT"/>
    <property type="match status" value="1"/>
</dbReference>
<evidence type="ECO:0000256" key="1">
    <source>
        <dbReference type="ARBA" id="ARBA00006484"/>
    </source>
</evidence>
<dbReference type="CDD" id="cd05233">
    <property type="entry name" value="SDR_c"/>
    <property type="match status" value="1"/>
</dbReference>
<feature type="domain" description="Ketoreductase" evidence="2">
    <location>
        <begin position="13"/>
        <end position="198"/>
    </location>
</feature>
<accession>A0A4R2CAQ9</accession>
<dbReference type="FunFam" id="3.40.50.720:FF:000084">
    <property type="entry name" value="Short-chain dehydrogenase reductase"/>
    <property type="match status" value="1"/>
</dbReference>
<gene>
    <name evidence="3" type="ORF">EV665_12144</name>
</gene>
<evidence type="ECO:0000313" key="4">
    <source>
        <dbReference type="Proteomes" id="UP000295351"/>
    </source>
</evidence>
<dbReference type="PANTHER" id="PTHR42760:SF53">
    <property type="entry name" value="BLR4183 PROTEIN"/>
    <property type="match status" value="1"/>
</dbReference>
<dbReference type="EMBL" id="SLVX01000021">
    <property type="protein sequence ID" value="TCN37777.1"/>
    <property type="molecule type" value="Genomic_DNA"/>
</dbReference>
<comment type="caution">
    <text evidence="3">The sequence shown here is derived from an EMBL/GenBank/DDBJ whole genome shotgun (WGS) entry which is preliminary data.</text>
</comment>
<dbReference type="InterPro" id="IPR036291">
    <property type="entry name" value="NAD(P)-bd_dom_sf"/>
</dbReference>
<dbReference type="InterPro" id="IPR020904">
    <property type="entry name" value="Sc_DH/Rdtase_CS"/>
</dbReference>
<dbReference type="PRINTS" id="PR00081">
    <property type="entry name" value="GDHRDH"/>
</dbReference>
<organism evidence="3 4">
    <name type="scientific">Shinella granuli</name>
    <dbReference type="NCBI Taxonomy" id="323621"/>
    <lineage>
        <taxon>Bacteria</taxon>
        <taxon>Pseudomonadati</taxon>
        <taxon>Pseudomonadota</taxon>
        <taxon>Alphaproteobacteria</taxon>
        <taxon>Hyphomicrobiales</taxon>
        <taxon>Rhizobiaceae</taxon>
        <taxon>Shinella</taxon>
    </lineage>
</organism>
<dbReference type="AlphaFoldDB" id="A0A4R2CAQ9"/>
<dbReference type="PRINTS" id="PR00080">
    <property type="entry name" value="SDRFAMILY"/>
</dbReference>
<dbReference type="SUPFAM" id="SSF51735">
    <property type="entry name" value="NAD(P)-binding Rossmann-fold domains"/>
    <property type="match status" value="1"/>
</dbReference>
<comment type="similarity">
    <text evidence="1">Belongs to the short-chain dehydrogenases/reductases (SDR) family.</text>
</comment>
<dbReference type="GO" id="GO:0030497">
    <property type="term" value="P:fatty acid elongation"/>
    <property type="evidence" value="ECO:0007669"/>
    <property type="project" value="TreeGrafter"/>
</dbReference>
<dbReference type="GO" id="GO:0016616">
    <property type="term" value="F:oxidoreductase activity, acting on the CH-OH group of donors, NAD or NADP as acceptor"/>
    <property type="evidence" value="ECO:0007669"/>
    <property type="project" value="TreeGrafter"/>
</dbReference>
<name>A0A4R2CAQ9_SHIGR</name>